<sequence length="123" mass="13005">MRRVGGTLLALYFIGRAVAEPFLIDVGDPASYRRDWGGPSLAGVLLVHCGPGVIAAVLLVVAARGWWRARLAVEVDRSRPYRRRAPTRARASRDAGAPGSGSGSGPGSGSPWSAAHRSPHQPR</sequence>
<feature type="region of interest" description="Disordered" evidence="1">
    <location>
        <begin position="81"/>
        <end position="123"/>
    </location>
</feature>
<feature type="transmembrane region" description="Helical" evidence="2">
    <location>
        <begin position="43"/>
        <end position="67"/>
    </location>
</feature>
<dbReference type="Proteomes" id="UP000007882">
    <property type="component" value="Chromosome"/>
</dbReference>
<dbReference type="eggNOG" id="ENOG5031TI6">
    <property type="taxonomic scope" value="Bacteria"/>
</dbReference>
<feature type="compositionally biased region" description="Gly residues" evidence="1">
    <location>
        <begin position="98"/>
        <end position="108"/>
    </location>
</feature>
<evidence type="ECO:0000256" key="2">
    <source>
        <dbReference type="SAM" id="Phobius"/>
    </source>
</evidence>
<evidence type="ECO:0000256" key="1">
    <source>
        <dbReference type="SAM" id="MobiDB-lite"/>
    </source>
</evidence>
<reference evidence="3 4" key="1">
    <citation type="submission" date="2012-02" db="EMBL/GenBank/DDBJ databases">
        <title>Complete genome sequence of Actinoplanes missouriensis 431 (= NBRC 102363).</title>
        <authorList>
            <person name="Ohnishi Y."/>
            <person name="Ishikawa J."/>
            <person name="Sekine M."/>
            <person name="Hosoyama A."/>
            <person name="Harada T."/>
            <person name="Narita H."/>
            <person name="Hata T."/>
            <person name="Konno Y."/>
            <person name="Tutikane K."/>
            <person name="Fujita N."/>
            <person name="Horinouchi S."/>
            <person name="Hayakawa M."/>
        </authorList>
    </citation>
    <scope>NUCLEOTIDE SEQUENCE [LARGE SCALE GENOMIC DNA]</scope>
    <source>
        <strain evidence="4">ATCC 14538 / DSM 43046 / CBS 188.64 / JCM 3121 / NBRC 102363 / NCIMB 12654 / NRRL B-3342 / UNCC 431</strain>
    </source>
</reference>
<keyword evidence="2" id="KW-0812">Transmembrane</keyword>
<name>I0H6M4_ACTM4</name>
<dbReference type="AlphaFoldDB" id="I0H6M4"/>
<dbReference type="KEGG" id="ams:AMIS_34410"/>
<dbReference type="RefSeq" id="WP_014443556.1">
    <property type="nucleotide sequence ID" value="NC_017093.1"/>
</dbReference>
<dbReference type="EMBL" id="AP012319">
    <property type="protein sequence ID" value="BAL88661.1"/>
    <property type="molecule type" value="Genomic_DNA"/>
</dbReference>
<dbReference type="HOGENOM" id="CLU_2010369_0_0_11"/>
<protein>
    <submittedName>
        <fullName evidence="3">Uncharacterized protein</fullName>
    </submittedName>
</protein>
<evidence type="ECO:0000313" key="3">
    <source>
        <dbReference type="EMBL" id="BAL88661.1"/>
    </source>
</evidence>
<gene>
    <name evidence="3" type="ordered locus">AMIS_34410</name>
</gene>
<dbReference type="PATRIC" id="fig|512565.3.peg.3438"/>
<evidence type="ECO:0000313" key="4">
    <source>
        <dbReference type="Proteomes" id="UP000007882"/>
    </source>
</evidence>
<organism evidence="3 4">
    <name type="scientific">Actinoplanes missouriensis (strain ATCC 14538 / DSM 43046 / CBS 188.64 / JCM 3121 / NBRC 102363 / NCIMB 12654 / NRRL B-3342 / UNCC 431)</name>
    <dbReference type="NCBI Taxonomy" id="512565"/>
    <lineage>
        <taxon>Bacteria</taxon>
        <taxon>Bacillati</taxon>
        <taxon>Actinomycetota</taxon>
        <taxon>Actinomycetes</taxon>
        <taxon>Micromonosporales</taxon>
        <taxon>Micromonosporaceae</taxon>
        <taxon>Actinoplanes</taxon>
    </lineage>
</organism>
<keyword evidence="2" id="KW-1133">Transmembrane helix</keyword>
<keyword evidence="4" id="KW-1185">Reference proteome</keyword>
<dbReference type="STRING" id="512565.AMIS_34410"/>
<proteinExistence type="predicted"/>
<keyword evidence="2" id="KW-0472">Membrane</keyword>
<accession>I0H6M4</accession>